<organism evidence="9 10">
    <name type="scientific">Diplocarpon rosae</name>
    <dbReference type="NCBI Taxonomy" id="946125"/>
    <lineage>
        <taxon>Eukaryota</taxon>
        <taxon>Fungi</taxon>
        <taxon>Dikarya</taxon>
        <taxon>Ascomycota</taxon>
        <taxon>Pezizomycotina</taxon>
        <taxon>Leotiomycetes</taxon>
        <taxon>Helotiales</taxon>
        <taxon>Drepanopezizaceae</taxon>
        <taxon>Diplocarpon</taxon>
    </lineage>
</organism>
<dbReference type="InterPro" id="IPR037274">
    <property type="entry name" value="Znf_CHY_sf"/>
</dbReference>
<dbReference type="PROSITE" id="PS50103">
    <property type="entry name" value="ZF_C3H1"/>
    <property type="match status" value="1"/>
</dbReference>
<evidence type="ECO:0000256" key="5">
    <source>
        <dbReference type="PROSITE-ProRule" id="PRU00723"/>
    </source>
</evidence>
<dbReference type="EMBL" id="JAUBYV010000003">
    <property type="protein sequence ID" value="KAK2627886.1"/>
    <property type="molecule type" value="Genomic_DNA"/>
</dbReference>
<feature type="domain" description="CHY-type" evidence="8">
    <location>
        <begin position="664"/>
        <end position="731"/>
    </location>
</feature>
<evidence type="ECO:0000256" key="4">
    <source>
        <dbReference type="PROSITE-ProRule" id="PRU00601"/>
    </source>
</evidence>
<feature type="region of interest" description="Disordered" evidence="6">
    <location>
        <begin position="744"/>
        <end position="773"/>
    </location>
</feature>
<dbReference type="AlphaFoldDB" id="A0AAD9WG22"/>
<feature type="region of interest" description="Disordered" evidence="6">
    <location>
        <begin position="421"/>
        <end position="502"/>
    </location>
</feature>
<evidence type="ECO:0000256" key="6">
    <source>
        <dbReference type="SAM" id="MobiDB-lite"/>
    </source>
</evidence>
<feature type="zinc finger region" description="C3H1-type" evidence="5">
    <location>
        <begin position="27"/>
        <end position="54"/>
    </location>
</feature>
<dbReference type="SUPFAM" id="SSF161219">
    <property type="entry name" value="CHY zinc finger-like"/>
    <property type="match status" value="1"/>
</dbReference>
<dbReference type="InterPro" id="IPR000571">
    <property type="entry name" value="Znf_CCCH"/>
</dbReference>
<dbReference type="GO" id="GO:0008270">
    <property type="term" value="F:zinc ion binding"/>
    <property type="evidence" value="ECO:0007669"/>
    <property type="project" value="UniProtKB-KW"/>
</dbReference>
<feature type="domain" description="C3H1-type" evidence="7">
    <location>
        <begin position="27"/>
        <end position="54"/>
    </location>
</feature>
<evidence type="ECO:0000256" key="2">
    <source>
        <dbReference type="ARBA" id="ARBA00022771"/>
    </source>
</evidence>
<dbReference type="SUPFAM" id="SSF90229">
    <property type="entry name" value="CCCH zinc finger"/>
    <property type="match status" value="1"/>
</dbReference>
<comment type="caution">
    <text evidence="9">The sequence shown here is derived from an EMBL/GenBank/DDBJ whole genome shotgun (WGS) entry which is preliminary data.</text>
</comment>
<evidence type="ECO:0000259" key="8">
    <source>
        <dbReference type="PROSITE" id="PS51266"/>
    </source>
</evidence>
<protein>
    <recommendedName>
        <fullName evidence="11">CHY-type domain-containing protein</fullName>
    </recommendedName>
</protein>
<keyword evidence="3 5" id="KW-0862">Zinc</keyword>
<dbReference type="Gene3D" id="4.10.1000.10">
    <property type="entry name" value="Zinc finger, CCCH-type"/>
    <property type="match status" value="1"/>
</dbReference>
<evidence type="ECO:0000313" key="10">
    <source>
        <dbReference type="Proteomes" id="UP001285354"/>
    </source>
</evidence>
<dbReference type="InterPro" id="IPR008913">
    <property type="entry name" value="Znf_CHY"/>
</dbReference>
<dbReference type="Proteomes" id="UP001285354">
    <property type="component" value="Unassembled WGS sequence"/>
</dbReference>
<keyword evidence="1 5" id="KW-0479">Metal-binding</keyword>
<gene>
    <name evidence="9" type="ORF">QTJ16_002532</name>
</gene>
<evidence type="ECO:0008006" key="11">
    <source>
        <dbReference type="Google" id="ProtNLM"/>
    </source>
</evidence>
<name>A0AAD9WG22_9HELO</name>
<dbReference type="SMART" id="SM00356">
    <property type="entry name" value="ZnF_C3H1"/>
    <property type="match status" value="1"/>
</dbReference>
<evidence type="ECO:0000313" key="9">
    <source>
        <dbReference type="EMBL" id="KAK2627886.1"/>
    </source>
</evidence>
<dbReference type="Pfam" id="PF00642">
    <property type="entry name" value="zf-CCCH"/>
    <property type="match status" value="1"/>
</dbReference>
<feature type="region of interest" description="Disordered" evidence="6">
    <location>
        <begin position="54"/>
        <end position="79"/>
    </location>
</feature>
<evidence type="ECO:0000259" key="7">
    <source>
        <dbReference type="PROSITE" id="PS50103"/>
    </source>
</evidence>
<feature type="region of interest" description="Disordered" evidence="6">
    <location>
        <begin position="1"/>
        <end position="28"/>
    </location>
</feature>
<keyword evidence="10" id="KW-1185">Reference proteome</keyword>
<keyword evidence="2 4" id="KW-0863">Zinc-finger</keyword>
<evidence type="ECO:0000256" key="1">
    <source>
        <dbReference type="ARBA" id="ARBA00022723"/>
    </source>
</evidence>
<evidence type="ECO:0000256" key="3">
    <source>
        <dbReference type="ARBA" id="ARBA00022833"/>
    </source>
</evidence>
<sequence>MTSNTNSRDILLPKSHDSASPVGGDPSLRTRVCRFFSRGHCRAGDECQFLHDGTRLPGTAAAKPTHEMPESSTAGNAGQLVTDDGLVQDRRQAVTKPVPNSRVVPRPIPEAQTQDPREFQLGQIRRRFKPKETKHHGSGATQLKFSLAPSDPDFPFEMTALECLLSVPAAYPKKGASLKVGNTDIPRGFALNVEYGFATLVEEKPGSSLLDLLKALDKSLEVFLSAPKAETVKLMPNKDTRHLSVAPSRSVEPVAGPGAEKAVIATSLVEKAPSRSAEPVLAYTAQEKAEASKRREVETRQLEARMKRLPLYKMSPDGIAFTLPIEPKRRSELPFALQEIKAITLFVPLLYPLEPCRAKLEGLDVSEAKPVEAGFLQRATDQKHITLTGHANYLAQNMHFLAKTKLETEEPTRSVQYPVVEGPAPESSLLDGQQDPERSHIQYITRPPEWTIIGRDEVSDSDDFDSYDTGDETSDDDGGVEVQEGKEVSEQPKQPSHNPERGTAISFPFMELYGIELLEIFTLNITVKCERCKSVTEVKGLKDGGPKSESCKKCASPLSVNFRKDLVHAHAVRAGFLDMEGCVVGDMLASTFIPTCSQCSTAYPAPGIISVQGETTSNICRSCHQKITFKIPSVKFLRITSSSAPAGPGPRRKRETLGLTPGSELPKRGRCRHYTKSYRWFRFSCCLKVYACDKCHEEGEEHPNEWANRMICGHCSREQNYRPEDCAVCHGSLVGRKSSGGFWEGGKGTRDKVRMSRKDKRKFRRVGGGRPKD</sequence>
<feature type="region of interest" description="Disordered" evidence="6">
    <location>
        <begin position="641"/>
        <end position="660"/>
    </location>
</feature>
<dbReference type="Pfam" id="PF05495">
    <property type="entry name" value="zf-CHY"/>
    <property type="match status" value="1"/>
</dbReference>
<accession>A0AAD9WG22</accession>
<proteinExistence type="predicted"/>
<dbReference type="PROSITE" id="PS51266">
    <property type="entry name" value="ZF_CHY"/>
    <property type="match status" value="1"/>
</dbReference>
<feature type="compositionally biased region" description="Acidic residues" evidence="6">
    <location>
        <begin position="459"/>
        <end position="479"/>
    </location>
</feature>
<feature type="compositionally biased region" description="Basic residues" evidence="6">
    <location>
        <begin position="757"/>
        <end position="767"/>
    </location>
</feature>
<reference evidence="9" key="1">
    <citation type="submission" date="2023-06" db="EMBL/GenBank/DDBJ databases">
        <title>Draft genome of Marssonina rosae.</title>
        <authorList>
            <person name="Cheng Q."/>
        </authorList>
    </citation>
    <scope>NUCLEOTIDE SEQUENCE</scope>
    <source>
        <strain evidence="9">R4</strain>
    </source>
</reference>
<dbReference type="InterPro" id="IPR036855">
    <property type="entry name" value="Znf_CCCH_sf"/>
</dbReference>
<feature type="compositionally biased region" description="Basic and acidic residues" evidence="6">
    <location>
        <begin position="747"/>
        <end position="756"/>
    </location>
</feature>